<dbReference type="InterPro" id="IPR012337">
    <property type="entry name" value="RNaseH-like_sf"/>
</dbReference>
<sequence>NGITSQLTAPGTPQQNGVAERRNRTLLEMVRSMMSYASLATSFWGYALETAAYLLNFVPSKSILNSPIELWSGRKPSFNHIRIWGCPAHVLDKEADKLAPRTEVQLFVGYPKGKRGGYFFSPKDQRVVVSTNARFLEEDYMSENKSKGEIILNELAEDNSIPSVQVDIPQETTQRVHSNVFTPKLPRRSERVVRHPDHFMFVGESSDFIPSDEHDSDPWTYNEEIQDVDAESWQKSMDSEIESIDVMDVYDLRDLPEGKKAIRVFSTYQISPRLKRCLSSSIKSNPLSQLIIIIYHSMPNQNIKQASAHKSNLSPHQPTNEKYTQQPRNLNTWKSTLLTRFTVSLKVYRLNVKWYSRLVASRYLQEKCQNQCSGTARVVLVYEIIEGDVAGNSHHGSGQAAGKTSSRTSSLGDRAVISRLFISINYVFSSDIIFGNNYFQLFQSKLPETIFD</sequence>
<dbReference type="OrthoDB" id="1915846at2759"/>
<dbReference type="PROSITE" id="PS50994">
    <property type="entry name" value="INTEGRASE"/>
    <property type="match status" value="1"/>
</dbReference>
<protein>
    <submittedName>
        <fullName evidence="2">Uncharacterized mitochondrial protein AtMg00710</fullName>
    </submittedName>
</protein>
<dbReference type="SUPFAM" id="SSF53098">
    <property type="entry name" value="Ribonuclease H-like"/>
    <property type="match status" value="1"/>
</dbReference>
<dbReference type="InterPro" id="IPR057670">
    <property type="entry name" value="SH3_retrovirus"/>
</dbReference>
<dbReference type="GO" id="GO:0003676">
    <property type="term" value="F:nucleic acid binding"/>
    <property type="evidence" value="ECO:0007669"/>
    <property type="project" value="InterPro"/>
</dbReference>
<dbReference type="Proteomes" id="UP001153555">
    <property type="component" value="Unassembled WGS sequence"/>
</dbReference>
<dbReference type="AlphaFoldDB" id="A0A9N7N9I6"/>
<comment type="caution">
    <text evidence="2">The sequence shown here is derived from an EMBL/GenBank/DDBJ whole genome shotgun (WGS) entry which is preliminary data.</text>
</comment>
<evidence type="ECO:0000313" key="3">
    <source>
        <dbReference type="Proteomes" id="UP001153555"/>
    </source>
</evidence>
<feature type="domain" description="Integrase catalytic" evidence="1">
    <location>
        <begin position="1"/>
        <end position="75"/>
    </location>
</feature>
<dbReference type="InterPro" id="IPR039537">
    <property type="entry name" value="Retrotran_Ty1/copia-like"/>
</dbReference>
<gene>
    <name evidence="2" type="ORF">SHERM_22628</name>
</gene>
<dbReference type="InterPro" id="IPR001584">
    <property type="entry name" value="Integrase_cat-core"/>
</dbReference>
<dbReference type="Pfam" id="PF25597">
    <property type="entry name" value="SH3_retrovirus"/>
    <property type="match status" value="1"/>
</dbReference>
<dbReference type="PANTHER" id="PTHR42648">
    <property type="entry name" value="TRANSPOSASE, PUTATIVE-RELATED"/>
    <property type="match status" value="1"/>
</dbReference>
<dbReference type="EMBL" id="CACSLK010027388">
    <property type="protein sequence ID" value="CAA0826244.1"/>
    <property type="molecule type" value="Genomic_DNA"/>
</dbReference>
<feature type="non-terminal residue" evidence="2">
    <location>
        <position position="452"/>
    </location>
</feature>
<dbReference type="PANTHER" id="PTHR42648:SF27">
    <property type="entry name" value="RNA-DIRECTED DNA POLYMERASE"/>
    <property type="match status" value="1"/>
</dbReference>
<proteinExistence type="predicted"/>
<feature type="non-terminal residue" evidence="2">
    <location>
        <position position="1"/>
    </location>
</feature>
<organism evidence="2 3">
    <name type="scientific">Striga hermonthica</name>
    <name type="common">Purple witchweed</name>
    <name type="synonym">Buchnera hermonthica</name>
    <dbReference type="NCBI Taxonomy" id="68872"/>
    <lineage>
        <taxon>Eukaryota</taxon>
        <taxon>Viridiplantae</taxon>
        <taxon>Streptophyta</taxon>
        <taxon>Embryophyta</taxon>
        <taxon>Tracheophyta</taxon>
        <taxon>Spermatophyta</taxon>
        <taxon>Magnoliopsida</taxon>
        <taxon>eudicotyledons</taxon>
        <taxon>Gunneridae</taxon>
        <taxon>Pentapetalae</taxon>
        <taxon>asterids</taxon>
        <taxon>lamiids</taxon>
        <taxon>Lamiales</taxon>
        <taxon>Orobanchaceae</taxon>
        <taxon>Buchnereae</taxon>
        <taxon>Striga</taxon>
    </lineage>
</organism>
<dbReference type="Gene3D" id="3.30.420.10">
    <property type="entry name" value="Ribonuclease H-like superfamily/Ribonuclease H"/>
    <property type="match status" value="1"/>
</dbReference>
<evidence type="ECO:0000259" key="1">
    <source>
        <dbReference type="PROSITE" id="PS50994"/>
    </source>
</evidence>
<keyword evidence="3" id="KW-1185">Reference proteome</keyword>
<dbReference type="GO" id="GO:0015074">
    <property type="term" value="P:DNA integration"/>
    <property type="evidence" value="ECO:0007669"/>
    <property type="project" value="InterPro"/>
</dbReference>
<name>A0A9N7N9I6_STRHE</name>
<reference evidence="2" key="1">
    <citation type="submission" date="2019-12" db="EMBL/GenBank/DDBJ databases">
        <authorList>
            <person name="Scholes J."/>
        </authorList>
    </citation>
    <scope>NUCLEOTIDE SEQUENCE</scope>
</reference>
<dbReference type="InterPro" id="IPR036397">
    <property type="entry name" value="RNaseH_sf"/>
</dbReference>
<evidence type="ECO:0000313" key="2">
    <source>
        <dbReference type="EMBL" id="CAA0826244.1"/>
    </source>
</evidence>
<accession>A0A9N7N9I6</accession>